<dbReference type="EMBL" id="JADBEM010000001">
    <property type="protein sequence ID" value="MBE1606489.1"/>
    <property type="molecule type" value="Genomic_DNA"/>
</dbReference>
<comment type="caution">
    <text evidence="2">The sequence shown here is derived from an EMBL/GenBank/DDBJ whole genome shotgun (WGS) entry which is preliminary data.</text>
</comment>
<dbReference type="Proteomes" id="UP000638648">
    <property type="component" value="Unassembled WGS sequence"/>
</dbReference>
<keyword evidence="2" id="KW-0808">Transferase</keyword>
<proteinExistence type="predicted"/>
<keyword evidence="3" id="KW-1185">Reference proteome</keyword>
<reference evidence="2" key="1">
    <citation type="submission" date="2020-10" db="EMBL/GenBank/DDBJ databases">
        <title>Sequencing the genomes of 1000 actinobacteria strains.</title>
        <authorList>
            <person name="Klenk H.-P."/>
        </authorList>
    </citation>
    <scope>NUCLEOTIDE SEQUENCE</scope>
    <source>
        <strain evidence="2">DSM 45354</strain>
    </source>
</reference>
<protein>
    <submittedName>
        <fullName evidence="2">Aminoglycoside phosphotransferase (APT) family kinase protein</fullName>
    </submittedName>
</protein>
<name>A0A927MTR7_9ACTN</name>
<dbReference type="CDD" id="cd05155">
    <property type="entry name" value="APH_ChoK_like_1"/>
    <property type="match status" value="1"/>
</dbReference>
<keyword evidence="2" id="KW-0418">Kinase</keyword>
<sequence length="306" mass="33168">MSGVPDLGPVPTRIPSDVGLVRRLVATQFPQWADLPIRRVANEGWDNRTFHLGGELSVRLPSASPYALAVDKEHRWLPLLAPQLPLPIPVPVAKGAPGEGYSHAWSVYRWLGGEPASRATIADLTAFGATLADFLAALQQIDPTDGPAPGLHNWYRGGTLETYDKEAQRALEALDGHVRTDVAAEIWQAALRESWDQRPVWFHGDVAQGNLLVKDGTLVAVIDFGTCGVGDPACDLAIAWTLLSGPSRKVFRDRLSVDQATWARGRGWALWKTLATYAGALGDGGSELADAKYVLEQICTEYEESG</sequence>
<dbReference type="InterPro" id="IPR002575">
    <property type="entry name" value="Aminoglycoside_PTrfase"/>
</dbReference>
<evidence type="ECO:0000313" key="2">
    <source>
        <dbReference type="EMBL" id="MBE1606489.1"/>
    </source>
</evidence>
<dbReference type="Gene3D" id="3.90.1200.10">
    <property type="match status" value="1"/>
</dbReference>
<dbReference type="SUPFAM" id="SSF56112">
    <property type="entry name" value="Protein kinase-like (PK-like)"/>
    <property type="match status" value="1"/>
</dbReference>
<dbReference type="AlphaFoldDB" id="A0A927MTR7"/>
<evidence type="ECO:0000313" key="3">
    <source>
        <dbReference type="Proteomes" id="UP000638648"/>
    </source>
</evidence>
<gene>
    <name evidence="2" type="ORF">HEB94_003337</name>
</gene>
<feature type="domain" description="Aminoglycoside phosphotransferase" evidence="1">
    <location>
        <begin position="40"/>
        <end position="268"/>
    </location>
</feature>
<evidence type="ECO:0000259" key="1">
    <source>
        <dbReference type="Pfam" id="PF01636"/>
    </source>
</evidence>
<dbReference type="PANTHER" id="PTHR21310">
    <property type="entry name" value="AMINOGLYCOSIDE PHOSPHOTRANSFERASE-RELATED-RELATED"/>
    <property type="match status" value="1"/>
</dbReference>
<dbReference type="InterPro" id="IPR051678">
    <property type="entry name" value="AGP_Transferase"/>
</dbReference>
<dbReference type="RefSeq" id="WP_192750607.1">
    <property type="nucleotide sequence ID" value="NZ_BAABJL010000147.1"/>
</dbReference>
<dbReference type="GO" id="GO:0016301">
    <property type="term" value="F:kinase activity"/>
    <property type="evidence" value="ECO:0007669"/>
    <property type="project" value="UniProtKB-KW"/>
</dbReference>
<accession>A0A927MTR7</accession>
<dbReference type="PANTHER" id="PTHR21310:SF42">
    <property type="entry name" value="BIFUNCTIONAL AAC_APH"/>
    <property type="match status" value="1"/>
</dbReference>
<dbReference type="Gene3D" id="3.30.200.20">
    <property type="entry name" value="Phosphorylase Kinase, domain 1"/>
    <property type="match status" value="1"/>
</dbReference>
<dbReference type="InterPro" id="IPR011009">
    <property type="entry name" value="Kinase-like_dom_sf"/>
</dbReference>
<dbReference type="Pfam" id="PF01636">
    <property type="entry name" value="APH"/>
    <property type="match status" value="1"/>
</dbReference>
<organism evidence="2 3">
    <name type="scientific">Actinopolymorpha pittospori</name>
    <dbReference type="NCBI Taxonomy" id="648752"/>
    <lineage>
        <taxon>Bacteria</taxon>
        <taxon>Bacillati</taxon>
        <taxon>Actinomycetota</taxon>
        <taxon>Actinomycetes</taxon>
        <taxon>Propionibacteriales</taxon>
        <taxon>Actinopolymorphaceae</taxon>
        <taxon>Actinopolymorpha</taxon>
    </lineage>
</organism>